<protein>
    <submittedName>
        <fullName evidence="1">Uncharacterized protein</fullName>
    </submittedName>
</protein>
<keyword evidence="2" id="KW-1185">Reference proteome</keyword>
<dbReference type="PATRIC" id="fig|66876.3.peg.2606"/>
<reference evidence="2" key="1">
    <citation type="submission" date="2015-07" db="EMBL/GenBank/DDBJ databases">
        <authorList>
            <person name="Ju K.-S."/>
            <person name="Doroghazi J.R."/>
            <person name="Metcalf W.W."/>
        </authorList>
    </citation>
    <scope>NUCLEOTIDE SEQUENCE [LARGE SCALE GENOMIC DNA]</scope>
    <source>
        <strain evidence="2">NRRL ISP-5002</strain>
    </source>
</reference>
<dbReference type="EMBL" id="LGKG01000101">
    <property type="protein sequence ID" value="KPC64243.1"/>
    <property type="molecule type" value="Genomic_DNA"/>
</dbReference>
<evidence type="ECO:0000313" key="2">
    <source>
        <dbReference type="Proteomes" id="UP000037982"/>
    </source>
</evidence>
<evidence type="ECO:0000313" key="1">
    <source>
        <dbReference type="EMBL" id="KPC64243.1"/>
    </source>
</evidence>
<accession>A0A0N0XZR0</accession>
<sequence length="64" mass="6924">MASVGAGSFGAALSRYLLTQGVEVLDVNCPDRTDRRQIACRLETSTHHELLALAQVLEIDPRAS</sequence>
<gene>
    <name evidence="1" type="ORF">ADL29_11935</name>
</gene>
<name>A0A0N0XZR0_9ACTN</name>
<dbReference type="AlphaFoldDB" id="A0A0N0XZR0"/>
<dbReference type="Proteomes" id="UP000037982">
    <property type="component" value="Unassembled WGS sequence"/>
</dbReference>
<organism evidence="1 2">
    <name type="scientific">Streptomyces chattanoogensis</name>
    <dbReference type="NCBI Taxonomy" id="66876"/>
    <lineage>
        <taxon>Bacteria</taxon>
        <taxon>Bacillati</taxon>
        <taxon>Actinomycetota</taxon>
        <taxon>Actinomycetes</taxon>
        <taxon>Kitasatosporales</taxon>
        <taxon>Streptomycetaceae</taxon>
        <taxon>Streptomyces</taxon>
    </lineage>
</organism>
<proteinExistence type="predicted"/>
<comment type="caution">
    <text evidence="1">The sequence shown here is derived from an EMBL/GenBank/DDBJ whole genome shotgun (WGS) entry which is preliminary data.</text>
</comment>